<keyword evidence="3" id="KW-1185">Reference proteome</keyword>
<accession>A0ABS9WX35</accession>
<evidence type="ECO:0000313" key="2">
    <source>
        <dbReference type="EMBL" id="MCI2282456.1"/>
    </source>
</evidence>
<protein>
    <submittedName>
        <fullName evidence="2">Phospholipase D-like domain-containing protein</fullName>
    </submittedName>
</protein>
<dbReference type="Gene3D" id="3.30.870.10">
    <property type="entry name" value="Endonuclease Chain A"/>
    <property type="match status" value="1"/>
</dbReference>
<dbReference type="Pfam" id="PF13091">
    <property type="entry name" value="PLDc_2"/>
    <property type="match status" value="1"/>
</dbReference>
<dbReference type="InterPro" id="IPR025202">
    <property type="entry name" value="PLD-like_dom"/>
</dbReference>
<dbReference type="Proteomes" id="UP001139646">
    <property type="component" value="Unassembled WGS sequence"/>
</dbReference>
<organism evidence="2 3">
    <name type="scientific">Colwellia maritima</name>
    <dbReference type="NCBI Taxonomy" id="2912588"/>
    <lineage>
        <taxon>Bacteria</taxon>
        <taxon>Pseudomonadati</taxon>
        <taxon>Pseudomonadota</taxon>
        <taxon>Gammaproteobacteria</taxon>
        <taxon>Alteromonadales</taxon>
        <taxon>Colwelliaceae</taxon>
        <taxon>Colwellia</taxon>
    </lineage>
</organism>
<dbReference type="SUPFAM" id="SSF56024">
    <property type="entry name" value="Phospholipase D/nuclease"/>
    <property type="match status" value="1"/>
</dbReference>
<name>A0ABS9WX35_9GAMM</name>
<gene>
    <name evidence="2" type="ORF">L3081_02405</name>
</gene>
<comment type="caution">
    <text evidence="2">The sequence shown here is derived from an EMBL/GenBank/DDBJ whole genome shotgun (WGS) entry which is preliminary data.</text>
</comment>
<dbReference type="RefSeq" id="WP_242283199.1">
    <property type="nucleotide sequence ID" value="NZ_JAKKSL010000001.1"/>
</dbReference>
<evidence type="ECO:0000259" key="1">
    <source>
        <dbReference type="PROSITE" id="PS50035"/>
    </source>
</evidence>
<sequence>MKLIASGVNKQFLSSYLPKIGDEVDGVLAAIAYGNDTDTLLKNCIDNKYRLDIWMRYDHTVPVQPRLLSQLLKNIKNNIFCRLIPDVLHSKIIWWKGYGAYIGSANLTNRAWWTNIETGMFFTEEDIISNNLTSQLESFFDELNDLDESIPLSQDIIDEQIEILALRKKSGADEIDDKAKKIRKVPVFNGVSDYTKGSVVDKKKERFRQEWQSTIAKIDNIASQINDFRPKWISADIPVYWQVDQFLHAY</sequence>
<dbReference type="InterPro" id="IPR001736">
    <property type="entry name" value="PLipase_D/transphosphatidylase"/>
</dbReference>
<feature type="domain" description="PLD phosphodiesterase" evidence="1">
    <location>
        <begin position="84"/>
        <end position="111"/>
    </location>
</feature>
<reference evidence="2" key="1">
    <citation type="submission" date="2022-01" db="EMBL/GenBank/DDBJ databases">
        <title>Colwellia maritima, isolated from seawater.</title>
        <authorList>
            <person name="Kristyanto S."/>
            <person name="Jung J."/>
            <person name="Jeon C.O."/>
        </authorList>
    </citation>
    <scope>NUCLEOTIDE SEQUENCE</scope>
    <source>
        <strain evidence="2">MSW7</strain>
    </source>
</reference>
<proteinExistence type="predicted"/>
<evidence type="ECO:0000313" key="3">
    <source>
        <dbReference type="Proteomes" id="UP001139646"/>
    </source>
</evidence>
<dbReference type="EMBL" id="JAKKSL010000001">
    <property type="protein sequence ID" value="MCI2282456.1"/>
    <property type="molecule type" value="Genomic_DNA"/>
</dbReference>
<dbReference type="PROSITE" id="PS50035">
    <property type="entry name" value="PLD"/>
    <property type="match status" value="1"/>
</dbReference>
<dbReference type="CDD" id="cd00138">
    <property type="entry name" value="PLDc_SF"/>
    <property type="match status" value="1"/>
</dbReference>